<dbReference type="AlphaFoldDB" id="A0A0E4CRU7"/>
<evidence type="ECO:0000313" key="2">
    <source>
        <dbReference type="EMBL" id="CQR23896.1"/>
    </source>
</evidence>
<feature type="transmembrane region" description="Helical" evidence="1">
    <location>
        <begin position="203"/>
        <end position="226"/>
    </location>
</feature>
<sequence length="258" mass="29754">MQPYPLSYFSSIFTAKDSFAKRKDSKIWQKLLTTFFLIALLVIPTSIQVANLKTYPLDTLLEGVYDPLTQEVMLDFKQAQIVGDQFLYSGKSHEKVYASETPQDVQGFSYQFTKEKLIIRKDKENLAEISYQHFSTKDFADRASLTSAISQAWFRENRIPTSLLIMGISSLLLAINFIFLILGSTLILWLISKTKFFDFRNFGECYQFSLNCLGLPTLLACLFGLFQQPIQTVILVQNMLFALALVWVFYKTRFRDLD</sequence>
<proteinExistence type="predicted"/>
<accession>A0A0E4CRU7</accession>
<keyword evidence="1" id="KW-0812">Transmembrane</keyword>
<dbReference type="OrthoDB" id="2236777at2"/>
<feature type="transmembrane region" description="Helical" evidence="1">
    <location>
        <begin position="232"/>
        <end position="250"/>
    </location>
</feature>
<gene>
    <name evidence="2" type="ORF">BN1356_00263</name>
</gene>
<evidence type="ECO:0000256" key="1">
    <source>
        <dbReference type="SAM" id="Phobius"/>
    </source>
</evidence>
<dbReference type="EMBL" id="CTEN01000001">
    <property type="protein sequence ID" value="CQR23896.1"/>
    <property type="molecule type" value="Genomic_DNA"/>
</dbReference>
<dbReference type="STRING" id="1608583.BN1356_00263"/>
<keyword evidence="1" id="KW-0472">Membrane</keyword>
<protein>
    <submittedName>
        <fullName evidence="2">Integral membrane protein</fullName>
    </submittedName>
</protein>
<reference evidence="3" key="1">
    <citation type="submission" date="2015-03" db="EMBL/GenBank/DDBJ databases">
        <authorList>
            <person name="Urmite Genomes"/>
        </authorList>
    </citation>
    <scope>NUCLEOTIDE SEQUENCE [LARGE SCALE GENOMIC DNA]</scope>
    <source>
        <strain evidence="3">FF10</strain>
    </source>
</reference>
<feature type="transmembrane region" description="Helical" evidence="1">
    <location>
        <begin position="31"/>
        <end position="50"/>
    </location>
</feature>
<evidence type="ECO:0000313" key="3">
    <source>
        <dbReference type="Proteomes" id="UP000198604"/>
    </source>
</evidence>
<dbReference type="Proteomes" id="UP000198604">
    <property type="component" value="Unassembled WGS sequence"/>
</dbReference>
<organism evidence="2 3">
    <name type="scientific">Streptococcus varani</name>
    <dbReference type="NCBI Taxonomy" id="1608583"/>
    <lineage>
        <taxon>Bacteria</taxon>
        <taxon>Bacillati</taxon>
        <taxon>Bacillota</taxon>
        <taxon>Bacilli</taxon>
        <taxon>Lactobacillales</taxon>
        <taxon>Streptococcaceae</taxon>
        <taxon>Streptococcus</taxon>
    </lineage>
</organism>
<keyword evidence="3" id="KW-1185">Reference proteome</keyword>
<feature type="transmembrane region" description="Helical" evidence="1">
    <location>
        <begin position="163"/>
        <end position="191"/>
    </location>
</feature>
<dbReference type="RefSeq" id="WP_093649631.1">
    <property type="nucleotide sequence ID" value="NZ_CTEN01000001.1"/>
</dbReference>
<keyword evidence="1" id="KW-1133">Transmembrane helix</keyword>
<name>A0A0E4CRU7_9STRE</name>